<dbReference type="CDD" id="cd00022">
    <property type="entry name" value="BIR"/>
    <property type="match status" value="1"/>
</dbReference>
<dbReference type="STRING" id="75743.A0A401NLN5"/>
<evidence type="ECO:0000313" key="1">
    <source>
        <dbReference type="EMBL" id="GCB61770.1"/>
    </source>
</evidence>
<dbReference type="AlphaFoldDB" id="A0A401NLN5"/>
<dbReference type="GO" id="GO:0051726">
    <property type="term" value="P:regulation of cell cycle"/>
    <property type="evidence" value="ECO:0007669"/>
    <property type="project" value="TreeGrafter"/>
</dbReference>
<dbReference type="Pfam" id="PF00653">
    <property type="entry name" value="BIR"/>
    <property type="match status" value="1"/>
</dbReference>
<dbReference type="PROSITE" id="PS50143">
    <property type="entry name" value="BIR_REPEAT_2"/>
    <property type="match status" value="1"/>
</dbReference>
<dbReference type="SMART" id="SM00238">
    <property type="entry name" value="BIR"/>
    <property type="match status" value="1"/>
</dbReference>
<dbReference type="InterPro" id="IPR001370">
    <property type="entry name" value="BIR_rpt"/>
</dbReference>
<dbReference type="GO" id="GO:0005737">
    <property type="term" value="C:cytoplasm"/>
    <property type="evidence" value="ECO:0007669"/>
    <property type="project" value="TreeGrafter"/>
</dbReference>
<keyword evidence="2" id="KW-1185">Reference proteome</keyword>
<protein>
    <submittedName>
        <fullName evidence="1">Uncharacterized protein</fullName>
    </submittedName>
</protein>
<dbReference type="PANTHER" id="PTHR10044:SF179">
    <property type="entry name" value="BACULOVIRAL IAP REPEAT-CONTAINING PROTEIN 5"/>
    <property type="match status" value="1"/>
</dbReference>
<reference evidence="1 2" key="1">
    <citation type="journal article" date="2018" name="Nat. Ecol. Evol.">
        <title>Shark genomes provide insights into elasmobranch evolution and the origin of vertebrates.</title>
        <authorList>
            <person name="Hara Y"/>
            <person name="Yamaguchi K"/>
            <person name="Onimaru K"/>
            <person name="Kadota M"/>
            <person name="Koyanagi M"/>
            <person name="Keeley SD"/>
            <person name="Tatsumi K"/>
            <person name="Tanaka K"/>
            <person name="Motone F"/>
            <person name="Kageyama Y"/>
            <person name="Nozu R"/>
            <person name="Adachi N"/>
            <person name="Nishimura O"/>
            <person name="Nakagawa R"/>
            <person name="Tanegashima C"/>
            <person name="Kiyatake I"/>
            <person name="Matsumoto R"/>
            <person name="Murakumo K"/>
            <person name="Nishida K"/>
            <person name="Terakita A"/>
            <person name="Kuratani S"/>
            <person name="Sato K"/>
            <person name="Hyodo S Kuraku.S."/>
        </authorList>
    </citation>
    <scope>NUCLEOTIDE SEQUENCE [LARGE SCALE GENOMIC DNA]</scope>
</reference>
<dbReference type="GO" id="GO:0043066">
    <property type="term" value="P:negative regulation of apoptotic process"/>
    <property type="evidence" value="ECO:0007669"/>
    <property type="project" value="TreeGrafter"/>
</dbReference>
<dbReference type="SUPFAM" id="SSF57924">
    <property type="entry name" value="Inhibitor of apoptosis (IAP) repeat"/>
    <property type="match status" value="1"/>
</dbReference>
<proteinExistence type="predicted"/>
<dbReference type="InterPro" id="IPR050784">
    <property type="entry name" value="IAP"/>
</dbReference>
<dbReference type="GO" id="GO:0005634">
    <property type="term" value="C:nucleus"/>
    <property type="evidence" value="ECO:0007669"/>
    <property type="project" value="TreeGrafter"/>
</dbReference>
<evidence type="ECO:0000313" key="2">
    <source>
        <dbReference type="Proteomes" id="UP000288216"/>
    </source>
</evidence>
<dbReference type="EMBL" id="BFAA01007698">
    <property type="protein sequence ID" value="GCB61770.1"/>
    <property type="molecule type" value="Genomic_DNA"/>
</dbReference>
<dbReference type="GO" id="GO:0061630">
    <property type="term" value="F:ubiquitin protein ligase activity"/>
    <property type="evidence" value="ECO:0007669"/>
    <property type="project" value="TreeGrafter"/>
</dbReference>
<sequence>MSSLGGGACGNCSQPHAASEISVLADPNGYEDLGASRAITEGAGCLKSEHVPNPLQGPWYPRPEVRTQRIFQQQSDRNLCFHGAIFRRWSPGRQPRLERVKCCSSRTSAFDLDYDLNKVSADPCLKRQKADTVDGQVISQLQRMSMEDAAPPVNVEMEAEEARLRTFENWPASNTIQPPQLAHAGFFYTGHHDNVKCFHCDGELRNWELGDDPWMEHAKWFPRYWLPTA</sequence>
<dbReference type="Proteomes" id="UP000288216">
    <property type="component" value="Unassembled WGS sequence"/>
</dbReference>
<comment type="caution">
    <text evidence="1">The sequence shown here is derived from an EMBL/GenBank/DDBJ whole genome shotgun (WGS) entry which is preliminary data.</text>
</comment>
<dbReference type="OMA" id="HCDGELR"/>
<gene>
    <name evidence="1" type="ORF">scyTo_0014383</name>
</gene>
<dbReference type="Gene3D" id="1.10.1170.10">
    <property type="entry name" value="Inhibitor Of Apoptosis Protein (2mihbC-IAP-1), Chain A"/>
    <property type="match status" value="1"/>
</dbReference>
<dbReference type="GO" id="GO:0043027">
    <property type="term" value="F:cysteine-type endopeptidase inhibitor activity involved in apoptotic process"/>
    <property type="evidence" value="ECO:0007669"/>
    <property type="project" value="TreeGrafter"/>
</dbReference>
<dbReference type="OrthoDB" id="774873at2759"/>
<accession>A0A401NLN5</accession>
<organism evidence="1 2">
    <name type="scientific">Scyliorhinus torazame</name>
    <name type="common">Cloudy catshark</name>
    <name type="synonym">Catulus torazame</name>
    <dbReference type="NCBI Taxonomy" id="75743"/>
    <lineage>
        <taxon>Eukaryota</taxon>
        <taxon>Metazoa</taxon>
        <taxon>Chordata</taxon>
        <taxon>Craniata</taxon>
        <taxon>Vertebrata</taxon>
        <taxon>Chondrichthyes</taxon>
        <taxon>Elasmobranchii</taxon>
        <taxon>Galeomorphii</taxon>
        <taxon>Galeoidea</taxon>
        <taxon>Carcharhiniformes</taxon>
        <taxon>Scyliorhinidae</taxon>
        <taxon>Scyliorhinus</taxon>
    </lineage>
</organism>
<dbReference type="GO" id="GO:0031398">
    <property type="term" value="P:positive regulation of protein ubiquitination"/>
    <property type="evidence" value="ECO:0007669"/>
    <property type="project" value="TreeGrafter"/>
</dbReference>
<name>A0A401NLN5_SCYTO</name>
<dbReference type="PANTHER" id="PTHR10044">
    <property type="entry name" value="INHIBITOR OF APOPTOSIS"/>
    <property type="match status" value="1"/>
</dbReference>